<dbReference type="Gene3D" id="3.30.70.330">
    <property type="match status" value="1"/>
</dbReference>
<keyword evidence="7" id="KW-0012">Acyltransferase</keyword>
<dbReference type="PANTHER" id="PTHR12566">
    <property type="entry name" value="CYTOPLASMIC POLYADENYLATION ELEMENT BINDING PROTEIN CPEB"/>
    <property type="match status" value="1"/>
</dbReference>
<keyword evidence="3 6" id="KW-0694">RNA-binding</keyword>
<feature type="domain" description="RRM" evidence="8">
    <location>
        <begin position="303"/>
        <end position="381"/>
    </location>
</feature>
<dbReference type="WBParaSite" id="ACRNAN_Path_1239.g4841.t2">
    <property type="protein sequence ID" value="ACRNAN_Path_1239.g4841.t2"/>
    <property type="gene ID" value="ACRNAN_Path_1239.g4841"/>
</dbReference>
<accession>A0A914BXR6</accession>
<evidence type="ECO:0000256" key="2">
    <source>
        <dbReference type="ARBA" id="ARBA00022692"/>
    </source>
</evidence>
<dbReference type="Gene3D" id="4.10.640.40">
    <property type="entry name" value="Cytoplasmic polyadenylation element-binding protein, ZZ domain"/>
    <property type="match status" value="1"/>
</dbReference>
<dbReference type="CDD" id="cd19757">
    <property type="entry name" value="Bbox1"/>
    <property type="match status" value="1"/>
</dbReference>
<dbReference type="InterPro" id="IPR032296">
    <property type="entry name" value="CEBP_ZZ"/>
</dbReference>
<dbReference type="GO" id="GO:0008135">
    <property type="term" value="F:translation factor activity, RNA binding"/>
    <property type="evidence" value="ECO:0007669"/>
    <property type="project" value="TreeGrafter"/>
</dbReference>
<evidence type="ECO:0000313" key="9">
    <source>
        <dbReference type="Proteomes" id="UP000887540"/>
    </source>
</evidence>
<comment type="domain">
    <text evidence="7">The DHHC domain is required for palmitoyltransferase activity.</text>
</comment>
<keyword evidence="5 7" id="KW-0472">Membrane</keyword>
<keyword evidence="2 7" id="KW-0812">Transmembrane</keyword>
<dbReference type="GO" id="GO:0043005">
    <property type="term" value="C:neuron projection"/>
    <property type="evidence" value="ECO:0007669"/>
    <property type="project" value="TreeGrafter"/>
</dbReference>
<dbReference type="GO" id="GO:0005737">
    <property type="term" value="C:cytoplasm"/>
    <property type="evidence" value="ECO:0007669"/>
    <property type="project" value="TreeGrafter"/>
</dbReference>
<dbReference type="GO" id="GO:0019706">
    <property type="term" value="F:protein-cysteine S-palmitoyltransferase activity"/>
    <property type="evidence" value="ECO:0007669"/>
    <property type="project" value="UniProtKB-EC"/>
</dbReference>
<feature type="transmembrane region" description="Helical" evidence="7">
    <location>
        <begin position="76"/>
        <end position="104"/>
    </location>
</feature>
<dbReference type="GO" id="GO:0016020">
    <property type="term" value="C:membrane"/>
    <property type="evidence" value="ECO:0007669"/>
    <property type="project" value="UniProtKB-SubCell"/>
</dbReference>
<dbReference type="SUPFAM" id="SSF54928">
    <property type="entry name" value="RNA-binding domain, RBD"/>
    <property type="match status" value="1"/>
</dbReference>
<evidence type="ECO:0000256" key="7">
    <source>
        <dbReference type="RuleBase" id="RU079119"/>
    </source>
</evidence>
<evidence type="ECO:0000256" key="4">
    <source>
        <dbReference type="ARBA" id="ARBA00022989"/>
    </source>
</evidence>
<organism evidence="9 10">
    <name type="scientific">Acrobeloides nanus</name>
    <dbReference type="NCBI Taxonomy" id="290746"/>
    <lineage>
        <taxon>Eukaryota</taxon>
        <taxon>Metazoa</taxon>
        <taxon>Ecdysozoa</taxon>
        <taxon>Nematoda</taxon>
        <taxon>Chromadorea</taxon>
        <taxon>Rhabditida</taxon>
        <taxon>Tylenchina</taxon>
        <taxon>Cephalobomorpha</taxon>
        <taxon>Cephaloboidea</taxon>
        <taxon>Cephalobidae</taxon>
        <taxon>Acrobeloides</taxon>
    </lineage>
</organism>
<protein>
    <recommendedName>
        <fullName evidence="7">Palmitoyltransferase</fullName>
        <ecNumber evidence="7">2.3.1.225</ecNumber>
    </recommendedName>
</protein>
<dbReference type="InterPro" id="IPR034819">
    <property type="entry name" value="CPEB"/>
</dbReference>
<evidence type="ECO:0000256" key="5">
    <source>
        <dbReference type="ARBA" id="ARBA00023136"/>
    </source>
</evidence>
<evidence type="ECO:0000313" key="10">
    <source>
        <dbReference type="WBParaSite" id="ACRNAN_Path_1239.g4841.t2"/>
    </source>
</evidence>
<dbReference type="AlphaFoldDB" id="A0A914BXR6"/>
<feature type="transmembrane region" description="Helical" evidence="7">
    <location>
        <begin position="124"/>
        <end position="149"/>
    </location>
</feature>
<dbReference type="Pfam" id="PF00076">
    <property type="entry name" value="RRM_1"/>
    <property type="match status" value="1"/>
</dbReference>
<dbReference type="Proteomes" id="UP000887540">
    <property type="component" value="Unplaced"/>
</dbReference>
<evidence type="ECO:0000256" key="3">
    <source>
        <dbReference type="ARBA" id="ARBA00022884"/>
    </source>
</evidence>
<dbReference type="Pfam" id="PF16366">
    <property type="entry name" value="CEBP_ZZ"/>
    <property type="match status" value="1"/>
</dbReference>
<dbReference type="PANTHER" id="PTHR12566:SF12">
    <property type="entry name" value="TRANSLATIONAL REGULATOR ORB2"/>
    <property type="match status" value="1"/>
</dbReference>
<keyword evidence="4 7" id="KW-1133">Transmembrane helix</keyword>
<name>A0A914BXR6_9BILA</name>
<dbReference type="EC" id="2.3.1.225" evidence="7"/>
<dbReference type="GO" id="GO:2000766">
    <property type="term" value="P:negative regulation of cytoplasmic translation"/>
    <property type="evidence" value="ECO:0007669"/>
    <property type="project" value="TreeGrafter"/>
</dbReference>
<evidence type="ECO:0000256" key="6">
    <source>
        <dbReference type="PROSITE-ProRule" id="PRU00176"/>
    </source>
</evidence>
<dbReference type="InterPro" id="IPR012677">
    <property type="entry name" value="Nucleotide-bd_a/b_plait_sf"/>
</dbReference>
<dbReference type="Pfam" id="PF01529">
    <property type="entry name" value="DHHC"/>
    <property type="match status" value="1"/>
</dbReference>
<evidence type="ECO:0000259" key="8">
    <source>
        <dbReference type="PROSITE" id="PS50102"/>
    </source>
</evidence>
<comment type="similarity">
    <text evidence="7">Belongs to the DHHC palmitoyltransferase family.</text>
</comment>
<dbReference type="GO" id="GO:0043022">
    <property type="term" value="F:ribosome binding"/>
    <property type="evidence" value="ECO:0007669"/>
    <property type="project" value="TreeGrafter"/>
</dbReference>
<dbReference type="GO" id="GO:0045202">
    <property type="term" value="C:synapse"/>
    <property type="evidence" value="ECO:0007669"/>
    <property type="project" value="TreeGrafter"/>
</dbReference>
<dbReference type="InterPro" id="IPR038446">
    <property type="entry name" value="CEBP_ZZ_sf"/>
</dbReference>
<dbReference type="GO" id="GO:0000900">
    <property type="term" value="F:mRNA regulatory element binding translation repressor activity"/>
    <property type="evidence" value="ECO:0007669"/>
    <property type="project" value="TreeGrafter"/>
</dbReference>
<comment type="catalytic activity">
    <reaction evidence="7">
        <text>L-cysteinyl-[protein] + hexadecanoyl-CoA = S-hexadecanoyl-L-cysteinyl-[protein] + CoA</text>
        <dbReference type="Rhea" id="RHEA:36683"/>
        <dbReference type="Rhea" id="RHEA-COMP:10131"/>
        <dbReference type="Rhea" id="RHEA-COMP:11032"/>
        <dbReference type="ChEBI" id="CHEBI:29950"/>
        <dbReference type="ChEBI" id="CHEBI:57287"/>
        <dbReference type="ChEBI" id="CHEBI:57379"/>
        <dbReference type="ChEBI" id="CHEBI:74151"/>
        <dbReference type="EC" id="2.3.1.225"/>
    </reaction>
</comment>
<dbReference type="SMART" id="SM00360">
    <property type="entry name" value="RRM"/>
    <property type="match status" value="1"/>
</dbReference>
<dbReference type="InterPro" id="IPR035979">
    <property type="entry name" value="RBD_domain_sf"/>
</dbReference>
<dbReference type="InterPro" id="IPR001594">
    <property type="entry name" value="Palmitoyltrfase_DHHC"/>
</dbReference>
<dbReference type="InterPro" id="IPR000504">
    <property type="entry name" value="RRM_dom"/>
</dbReference>
<dbReference type="PROSITE" id="PS50216">
    <property type="entry name" value="DHHC"/>
    <property type="match status" value="1"/>
</dbReference>
<keyword evidence="9" id="KW-1185">Reference proteome</keyword>
<comment type="subcellular location">
    <subcellularLocation>
        <location evidence="1">Membrane</location>
        <topology evidence="1">Multi-pass membrane protein</topology>
    </subcellularLocation>
</comment>
<evidence type="ECO:0000256" key="1">
    <source>
        <dbReference type="ARBA" id="ARBA00004141"/>
    </source>
</evidence>
<reference evidence="10" key="1">
    <citation type="submission" date="2022-11" db="UniProtKB">
        <authorList>
            <consortium name="WormBaseParasite"/>
        </authorList>
    </citation>
    <scope>IDENTIFICATION</scope>
</reference>
<dbReference type="PROSITE" id="PS50102">
    <property type="entry name" value="RRM"/>
    <property type="match status" value="1"/>
</dbReference>
<dbReference type="GO" id="GO:0003730">
    <property type="term" value="F:mRNA 3'-UTR binding"/>
    <property type="evidence" value="ECO:0007669"/>
    <property type="project" value="InterPro"/>
</dbReference>
<proteinExistence type="inferred from homology"/>
<keyword evidence="7" id="KW-0808">Transferase</keyword>
<sequence>MVFMTSYNPGNGVKTTPAVFDRQRHIHVIENRYCNICQTKVDEGTKHCRHCNKCIPGFDHHCKWLNNCVGSKNYRYFIILVVSLTILSLVVIVCCSTCIAIFAAQGSPDPRNSTIIKDWRFLNSWQWCILTVATLTCHLIIFGLSAHLLSFHYVLWRKGMTTIAYILEKRRQKTRNSGSSNATQQSIQSFSSNPLGSAWARLSSRQGIRNTQRIRDSCQIQLPETSVRHGSQPNSPTISYAFIIFEKSTSVNQLVHMCAFVDYKYIIGIRTMDGAKRVIEVKPWDVKNNELAVMNDWHQHERLSVFIGGLPRTITAGELASLIQEAVGGVAYVGIEIDEHTEYPKGAAKIVFNSQESYVRAIAMHEITVLLNGNERVAEIKPFLYSKMKCDSCHIYSSTSFCSQIRCLKYFCNACWKAKHSTPGLTSHQPMQKGQCYFSAKKNDKNLRRDASRSQPLWTTSSSKSISLESLSAVPSTCINTHIIDQRLRYRSSYDSAFGTTVSSEISPSFTVFSNDSVFDFTK</sequence>
<dbReference type="GO" id="GO:0005634">
    <property type="term" value="C:nucleus"/>
    <property type="evidence" value="ECO:0007669"/>
    <property type="project" value="TreeGrafter"/>
</dbReference>